<dbReference type="Proteomes" id="UP000176974">
    <property type="component" value="Unassembled WGS sequence"/>
</dbReference>
<dbReference type="Gene3D" id="2.30.30.40">
    <property type="entry name" value="SH3 Domains"/>
    <property type="match status" value="1"/>
</dbReference>
<dbReference type="AlphaFoldDB" id="A0A1G2FD07"/>
<dbReference type="PROSITE" id="PS51781">
    <property type="entry name" value="SH3B"/>
    <property type="match status" value="1"/>
</dbReference>
<sequence>MKKIIVFILALLFLPITVLAADEVSFAQDTNISIGGYALTISGGGVADQMVVGATNVTFTLSANSSLIIRSTTRANLVNNLSLDILCGDSYSQVTVSGNSSGSSLVISPSGTCTGTTGGGSTPSSGGGGTPTPPSPTVPTTSTGEVTVTVSEGGKTTLTTDESTKASAELPANAVSASIIIKIATSTEGTVTGSRPLPNGRSLVGNYIYDYTATANSQTVSNFSKAATLTFTYTDAQISAFDESTLKVFYWRESDSQWVALTTTVNAANNTLTAETTHFTYFAVLGAVPDAIEEEVPTETPAEEVVISDGDLIKNPNASGLAQFDIYIVKLVGSKKFKRLILSPHVFESYGHFDKNGDGDKGWNDVTDINQATMDSYTTSDLIREVNDTRVYKLTADGDTGAKQWLNMSANDFSVKGYDADSIYNINATDRDAYTAGLDITASGTSPILNTIIIKVSTLRVRSLPSLDGEVLTQVSQGEVYNLLKEQNGWYKITANGITGWCYSGDAGSYAAKQ</sequence>
<dbReference type="Pfam" id="PF08239">
    <property type="entry name" value="SH3_3"/>
    <property type="match status" value="1"/>
</dbReference>
<evidence type="ECO:0000256" key="2">
    <source>
        <dbReference type="SAM" id="SignalP"/>
    </source>
</evidence>
<feature type="domain" description="SH3b" evidence="3">
    <location>
        <begin position="449"/>
        <end position="511"/>
    </location>
</feature>
<accession>A0A1G2FD07</accession>
<dbReference type="EMBL" id="MHMY01000010">
    <property type="protein sequence ID" value="OGZ35520.1"/>
    <property type="molecule type" value="Genomic_DNA"/>
</dbReference>
<evidence type="ECO:0000313" key="5">
    <source>
        <dbReference type="Proteomes" id="UP000176974"/>
    </source>
</evidence>
<proteinExistence type="predicted"/>
<name>A0A1G2FD07_9BACT</name>
<comment type="caution">
    <text evidence="4">The sequence shown here is derived from an EMBL/GenBank/DDBJ whole genome shotgun (WGS) entry which is preliminary data.</text>
</comment>
<protein>
    <recommendedName>
        <fullName evidence="3">SH3b domain-containing protein</fullName>
    </recommendedName>
</protein>
<reference evidence="4 5" key="1">
    <citation type="journal article" date="2016" name="Nat. Commun.">
        <title>Thousands of microbial genomes shed light on interconnected biogeochemical processes in an aquifer system.</title>
        <authorList>
            <person name="Anantharaman K."/>
            <person name="Brown C.T."/>
            <person name="Hug L.A."/>
            <person name="Sharon I."/>
            <person name="Castelle C.J."/>
            <person name="Probst A.J."/>
            <person name="Thomas B.C."/>
            <person name="Singh A."/>
            <person name="Wilkins M.J."/>
            <person name="Karaoz U."/>
            <person name="Brodie E.L."/>
            <person name="Williams K.H."/>
            <person name="Hubbard S.S."/>
            <person name="Banfield J.F."/>
        </authorList>
    </citation>
    <scope>NUCLEOTIDE SEQUENCE [LARGE SCALE GENOMIC DNA]</scope>
</reference>
<gene>
    <name evidence="4" type="ORF">A2815_00755</name>
</gene>
<feature type="region of interest" description="Disordered" evidence="1">
    <location>
        <begin position="101"/>
        <end position="145"/>
    </location>
</feature>
<evidence type="ECO:0000256" key="1">
    <source>
        <dbReference type="SAM" id="MobiDB-lite"/>
    </source>
</evidence>
<organism evidence="4 5">
    <name type="scientific">Candidatus Portnoybacteria bacterium RIFCSPHIGHO2_01_FULL_40_12b</name>
    <dbReference type="NCBI Taxonomy" id="1801994"/>
    <lineage>
        <taxon>Bacteria</taxon>
        <taxon>Candidatus Portnoyibacteriota</taxon>
    </lineage>
</organism>
<evidence type="ECO:0000259" key="3">
    <source>
        <dbReference type="PROSITE" id="PS51781"/>
    </source>
</evidence>
<feature type="compositionally biased region" description="Gly residues" evidence="1">
    <location>
        <begin position="116"/>
        <end position="130"/>
    </location>
</feature>
<evidence type="ECO:0000313" key="4">
    <source>
        <dbReference type="EMBL" id="OGZ35520.1"/>
    </source>
</evidence>
<feature type="chain" id="PRO_5009582853" description="SH3b domain-containing protein" evidence="2">
    <location>
        <begin position="21"/>
        <end position="514"/>
    </location>
</feature>
<feature type="signal peptide" evidence="2">
    <location>
        <begin position="1"/>
        <end position="20"/>
    </location>
</feature>
<keyword evidence="2" id="KW-0732">Signal</keyword>
<feature type="compositionally biased region" description="Low complexity" evidence="1">
    <location>
        <begin position="101"/>
        <end position="115"/>
    </location>
</feature>
<dbReference type="InterPro" id="IPR003646">
    <property type="entry name" value="SH3-like_bac-type"/>
</dbReference>
<dbReference type="SMART" id="SM00287">
    <property type="entry name" value="SH3b"/>
    <property type="match status" value="1"/>
</dbReference>